<dbReference type="Pfam" id="PF12729">
    <property type="entry name" value="4HB_MCP_1"/>
    <property type="match status" value="1"/>
</dbReference>
<dbReference type="SMART" id="SM00304">
    <property type="entry name" value="HAMP"/>
    <property type="match status" value="1"/>
</dbReference>
<protein>
    <submittedName>
        <fullName evidence="4">Uncharacterized protein</fullName>
    </submittedName>
</protein>
<dbReference type="Proteomes" id="UP000194432">
    <property type="component" value="Chromosome 1"/>
</dbReference>
<dbReference type="InterPro" id="IPR051310">
    <property type="entry name" value="MCP_chemotaxis"/>
</dbReference>
<accession>A0A240U019</accession>
<dbReference type="GO" id="GO:0005886">
    <property type="term" value="C:plasma membrane"/>
    <property type="evidence" value="ECO:0007669"/>
    <property type="project" value="TreeGrafter"/>
</dbReference>
<evidence type="ECO:0000256" key="1">
    <source>
        <dbReference type="ARBA" id="ARBA00004370"/>
    </source>
</evidence>
<dbReference type="Pfam" id="PF00015">
    <property type="entry name" value="MCPsignal"/>
    <property type="match status" value="1"/>
</dbReference>
<dbReference type="CDD" id="cd06225">
    <property type="entry name" value="HAMP"/>
    <property type="match status" value="1"/>
</dbReference>
<dbReference type="InterPro" id="IPR004089">
    <property type="entry name" value="MCPsignal_dom"/>
</dbReference>
<dbReference type="GO" id="GO:0007165">
    <property type="term" value="P:signal transduction"/>
    <property type="evidence" value="ECO:0007669"/>
    <property type="project" value="UniProtKB-KW"/>
</dbReference>
<dbReference type="InterPro" id="IPR024478">
    <property type="entry name" value="HlyB_4HB_MCP"/>
</dbReference>
<evidence type="ECO:0000256" key="3">
    <source>
        <dbReference type="ARBA" id="ARBA00029447"/>
    </source>
</evidence>
<evidence type="ECO:0000256" key="2">
    <source>
        <dbReference type="ARBA" id="ARBA00022481"/>
    </source>
</evidence>
<organism evidence="4 5">
    <name type="scientific">Acidovorax carolinensis</name>
    <dbReference type="NCBI Taxonomy" id="553814"/>
    <lineage>
        <taxon>Bacteria</taxon>
        <taxon>Pseudomonadati</taxon>
        <taxon>Pseudomonadota</taxon>
        <taxon>Betaproteobacteria</taxon>
        <taxon>Burkholderiales</taxon>
        <taxon>Comamonadaceae</taxon>
        <taxon>Acidovorax</taxon>
    </lineage>
</organism>
<dbReference type="KEGG" id="acip:CBP36_05860"/>
<dbReference type="PROSITE" id="PS50885">
    <property type="entry name" value="HAMP"/>
    <property type="match status" value="1"/>
</dbReference>
<reference evidence="4 5" key="1">
    <citation type="submission" date="2017-05" db="EMBL/GenBank/DDBJ databases">
        <title>Polyphasic characterization of four soil-derived phenanthrene-degrading Acidovorax strains and proposal of Acidovorax phenanthrenivorans sp. nov.</title>
        <authorList>
            <person name="Singleton D.R."/>
            <person name="Lee J."/>
            <person name="Dickey A.N."/>
            <person name="Stroud A."/>
            <person name="Scholl E.H."/>
            <person name="Wright F.A."/>
            <person name="Aitken M.D."/>
        </authorList>
    </citation>
    <scope>NUCLEOTIDE SEQUENCE [LARGE SCALE GENOMIC DNA]</scope>
    <source>
        <strain evidence="4">NA3</strain>
    </source>
</reference>
<proteinExistence type="inferred from homology"/>
<dbReference type="Gene3D" id="6.10.340.10">
    <property type="match status" value="1"/>
</dbReference>
<dbReference type="Pfam" id="PF00672">
    <property type="entry name" value="HAMP"/>
    <property type="match status" value="1"/>
</dbReference>
<dbReference type="SMART" id="SM00283">
    <property type="entry name" value="MA"/>
    <property type="match status" value="1"/>
</dbReference>
<accession>A0A240UBJ9</accession>
<gene>
    <name evidence="4" type="ORF">CBP34_05245</name>
</gene>
<dbReference type="OrthoDB" id="9806477at2"/>
<dbReference type="SUPFAM" id="SSF58104">
    <property type="entry name" value="Methyl-accepting chemotaxis protein (MCP) signaling domain"/>
    <property type="match status" value="1"/>
</dbReference>
<dbReference type="EMBL" id="CP021361">
    <property type="protein sequence ID" value="ART51186.1"/>
    <property type="molecule type" value="Genomic_DNA"/>
</dbReference>
<evidence type="ECO:0000313" key="4">
    <source>
        <dbReference type="EMBL" id="ART51186.1"/>
    </source>
</evidence>
<dbReference type="GO" id="GO:0006935">
    <property type="term" value="P:chemotaxis"/>
    <property type="evidence" value="ECO:0007669"/>
    <property type="project" value="TreeGrafter"/>
</dbReference>
<dbReference type="GO" id="GO:0004888">
    <property type="term" value="F:transmembrane signaling receptor activity"/>
    <property type="evidence" value="ECO:0007669"/>
    <property type="project" value="TreeGrafter"/>
</dbReference>
<dbReference type="PROSITE" id="PS50111">
    <property type="entry name" value="CHEMOTAXIS_TRANSDUC_2"/>
    <property type="match status" value="1"/>
</dbReference>
<dbReference type="AlphaFoldDB" id="A0A240U019"/>
<evidence type="ECO:0000313" key="5">
    <source>
        <dbReference type="Proteomes" id="UP000194432"/>
    </source>
</evidence>
<dbReference type="KEGG" id="acid:CBP33_05410"/>
<sequence length="533" mass="56542">MIPMQHPRLVWPKFSALNHLSIAMRLHIGFALVLLLLAVIGMLGWFYTGALAARTQNVVDLDYRRAEIVSTMEKAVSDMALSVTSMSLNDDPEDIAYEVKRLEQSSKIYEERVKELDASIREGDQTMGLATQIKTLNETSSEALTVMNQISLKATAGISREQLAQFTINQLRPSQDAWFLTLDKLKQSVNSTMHEAALESKTTARQVRTVMAVAVGAALVVGLLAAGLISRSIAQPLAQAVVLARAVAQGDLSASMVTTRRDEVGALLDALTDMQRGLRSIVSDIQMTADSIHLASSEMAGGNSDLSHRAELTATRLQQATASMQQLTSAVLQSEQAALSADDLASAAAQAAQRGGAVIQQVVGNMEAIADSSRKIANITGVIDSIAFQTNLLALNAAVEAARAGEQGRGFAVVAAEVRSLAHRSAVAAKEINALIGASVEKVESGSKLVNSAGATMADIVGSVQRVAVVISQITDATRQQNDDIRDVSLALEQVETLTQQNVALVEQSAAAAGLLSEQASRMNALSGTFRLT</sequence>
<accession>A0A240TR67</accession>
<dbReference type="PANTHER" id="PTHR43531">
    <property type="entry name" value="PROTEIN ICFG"/>
    <property type="match status" value="1"/>
</dbReference>
<dbReference type="CDD" id="cd11386">
    <property type="entry name" value="MCP_signal"/>
    <property type="match status" value="1"/>
</dbReference>
<name>A0A240U019_9BURK</name>
<dbReference type="KEGG" id="acis:CBP35_13085"/>
<comment type="subcellular location">
    <subcellularLocation>
        <location evidence="1">Membrane</location>
    </subcellularLocation>
</comment>
<keyword evidence="5" id="KW-1185">Reference proteome</keyword>
<dbReference type="InterPro" id="IPR003660">
    <property type="entry name" value="HAMP_dom"/>
</dbReference>
<dbReference type="KEGG" id="acin:CBP34_05245"/>
<dbReference type="Gene3D" id="1.10.287.950">
    <property type="entry name" value="Methyl-accepting chemotaxis protein"/>
    <property type="match status" value="1"/>
</dbReference>
<comment type="similarity">
    <text evidence="3">Belongs to the methyl-accepting chemotaxis (MCP) protein family.</text>
</comment>
<dbReference type="FunFam" id="1.10.287.950:FF:000001">
    <property type="entry name" value="Methyl-accepting chemotaxis sensory transducer"/>
    <property type="match status" value="1"/>
</dbReference>
<dbReference type="PANTHER" id="PTHR43531:SF14">
    <property type="entry name" value="METHYL-ACCEPTING CHEMOTAXIS PROTEIN I-RELATED"/>
    <property type="match status" value="1"/>
</dbReference>
<keyword evidence="2" id="KW-0488">Methylation</keyword>